<organism evidence="1 2">
    <name type="scientific">Phytophthora nicotianae P1569</name>
    <dbReference type="NCBI Taxonomy" id="1317065"/>
    <lineage>
        <taxon>Eukaryota</taxon>
        <taxon>Sar</taxon>
        <taxon>Stramenopiles</taxon>
        <taxon>Oomycota</taxon>
        <taxon>Peronosporomycetes</taxon>
        <taxon>Peronosporales</taxon>
        <taxon>Peronosporaceae</taxon>
        <taxon>Phytophthora</taxon>
    </lineage>
</organism>
<evidence type="ECO:0000313" key="1">
    <source>
        <dbReference type="EMBL" id="ETI31590.1"/>
    </source>
</evidence>
<dbReference type="Proteomes" id="UP000018721">
    <property type="component" value="Unassembled WGS sequence"/>
</dbReference>
<sequence>MTLDSPFLTEVEDFFDSCDLLTLPLSEPSKHDVNINSETSKSGVEQSSIGVCVRHRAYRKRRRVERERLGQEIEEFNKKLATEPRRLLSMSGWRMVMLCHLETRLASEARHRQLRSAIAAQTTLIRAYQSLTYDKLVNIESLERGGSRNYYHCDRLRLESFDSEFYRTSARTFNAVYFQTDTVFDAAGLDATDEHCGALTQEQRDESDNSYFQHTYKRKFPFDFAHACGMLKRTLSVHQREDQQLYDGIEDPGSIVAIKFRVSTRLKIGKDASVLLRVINRQYREDDRMVVVWRTFAEGEEGAFAGMHADELGWCVLSGDERSSVLRLYACYMPMNFMNEVVSDGAVLAKRFADMVVEASTSNCDEIAGSLEKFLLNDQKSHD</sequence>
<proteinExistence type="predicted"/>
<reference evidence="1 2" key="1">
    <citation type="submission" date="2013-11" db="EMBL/GenBank/DDBJ databases">
        <title>The Genome Sequence of Phytophthora parasitica P1569.</title>
        <authorList>
            <consortium name="The Broad Institute Genomics Platform"/>
            <person name="Russ C."/>
            <person name="Tyler B."/>
            <person name="Panabieres F."/>
            <person name="Shan W."/>
            <person name="Tripathy S."/>
            <person name="Grunwald N."/>
            <person name="Machado M."/>
            <person name="Johnson C.S."/>
            <person name="Arredondo F."/>
            <person name="Hong C."/>
            <person name="Coffey M."/>
            <person name="Young S.K."/>
            <person name="Zeng Q."/>
            <person name="Gargeya S."/>
            <person name="Fitzgerald M."/>
            <person name="Abouelleil A."/>
            <person name="Alvarado L."/>
            <person name="Chapman S.B."/>
            <person name="Gainer-Dewar J."/>
            <person name="Goldberg J."/>
            <person name="Griggs A."/>
            <person name="Gujja S."/>
            <person name="Hansen M."/>
            <person name="Howarth C."/>
            <person name="Imamovic A."/>
            <person name="Ireland A."/>
            <person name="Larimer J."/>
            <person name="McCowan C."/>
            <person name="Murphy C."/>
            <person name="Pearson M."/>
            <person name="Poon T.W."/>
            <person name="Priest M."/>
            <person name="Roberts A."/>
            <person name="Saif S."/>
            <person name="Shea T."/>
            <person name="Sykes S."/>
            <person name="Wortman J."/>
            <person name="Nusbaum C."/>
            <person name="Birren B."/>
        </authorList>
    </citation>
    <scope>NUCLEOTIDE SEQUENCE [LARGE SCALE GENOMIC DNA]</scope>
    <source>
        <strain evidence="1 2">P1569</strain>
    </source>
</reference>
<dbReference type="HOGENOM" id="CLU_027764_3_0_1"/>
<dbReference type="EMBL" id="ANIZ01003755">
    <property type="protein sequence ID" value="ETI31590.1"/>
    <property type="molecule type" value="Genomic_DNA"/>
</dbReference>
<dbReference type="AlphaFoldDB" id="V9DXH4"/>
<dbReference type="eggNOG" id="ENOG502RG1D">
    <property type="taxonomic scope" value="Eukaryota"/>
</dbReference>
<keyword evidence="2" id="KW-1185">Reference proteome</keyword>
<name>V9DXH4_PHYNI</name>
<dbReference type="OrthoDB" id="128269at2759"/>
<comment type="caution">
    <text evidence="1">The sequence shown here is derived from an EMBL/GenBank/DDBJ whole genome shotgun (WGS) entry which is preliminary data.</text>
</comment>
<accession>V9DXH4</accession>
<gene>
    <name evidence="1" type="ORF">F443_21445</name>
</gene>
<evidence type="ECO:0000313" key="2">
    <source>
        <dbReference type="Proteomes" id="UP000018721"/>
    </source>
</evidence>
<protein>
    <submittedName>
        <fullName evidence="1">Uncharacterized protein</fullName>
    </submittedName>
</protein>